<dbReference type="GO" id="GO:0005524">
    <property type="term" value="F:ATP binding"/>
    <property type="evidence" value="ECO:0007669"/>
    <property type="project" value="InterPro"/>
</dbReference>
<reference evidence="5 6" key="1">
    <citation type="journal article" date="2018" name="Cell">
        <title>The Chara Genome: Secondary Complexity and Implications for Plant Terrestrialization.</title>
        <authorList>
            <person name="Nishiyama T."/>
            <person name="Sakayama H."/>
            <person name="Vries J.D."/>
            <person name="Buschmann H."/>
            <person name="Saint-Marcoux D."/>
            <person name="Ullrich K.K."/>
            <person name="Haas F.B."/>
            <person name="Vanderstraeten L."/>
            <person name="Becker D."/>
            <person name="Lang D."/>
            <person name="Vosolsobe S."/>
            <person name="Rombauts S."/>
            <person name="Wilhelmsson P.K.I."/>
            <person name="Janitza P."/>
            <person name="Kern R."/>
            <person name="Heyl A."/>
            <person name="Rumpler F."/>
            <person name="Villalobos L.I.A.C."/>
            <person name="Clay J.M."/>
            <person name="Skokan R."/>
            <person name="Toyoda A."/>
            <person name="Suzuki Y."/>
            <person name="Kagoshima H."/>
            <person name="Schijlen E."/>
            <person name="Tajeshwar N."/>
            <person name="Catarino B."/>
            <person name="Hetherington A.J."/>
            <person name="Saltykova A."/>
            <person name="Bonnot C."/>
            <person name="Breuninger H."/>
            <person name="Symeonidi A."/>
            <person name="Radhakrishnan G.V."/>
            <person name="Van Nieuwerburgh F."/>
            <person name="Deforce D."/>
            <person name="Chang C."/>
            <person name="Karol K.G."/>
            <person name="Hedrich R."/>
            <person name="Ulvskov P."/>
            <person name="Glockner G."/>
            <person name="Delwiche C.F."/>
            <person name="Petrasek J."/>
            <person name="Van de Peer Y."/>
            <person name="Friml J."/>
            <person name="Beilby M."/>
            <person name="Dolan L."/>
            <person name="Kohara Y."/>
            <person name="Sugano S."/>
            <person name="Fujiyama A."/>
            <person name="Delaux P.-M."/>
            <person name="Quint M."/>
            <person name="TheiBen G."/>
            <person name="Hagemann M."/>
            <person name="Harholt J."/>
            <person name="Dunand C."/>
            <person name="Zachgo S."/>
            <person name="Langdale J."/>
            <person name="Maumus F."/>
            <person name="Straeten D.V.D."/>
            <person name="Gould S.B."/>
            <person name="Rensing S.A."/>
        </authorList>
    </citation>
    <scope>NUCLEOTIDE SEQUENCE [LARGE SCALE GENOMIC DNA]</scope>
    <source>
        <strain evidence="5 6">S276</strain>
    </source>
</reference>
<sequence length="922" mass="97749">MDNAGGMKAYPTRAGDYKFLEECGHGVSAIVYRALCVPLNEIVAIKVLDLEKCSSNLDEIRREATTMSLINHPNVVRAYCSFVVNQNLWVVMPFLSGGSCLHVMKAAFPEGFEELVIATILKETLKALEYLHRHGHIHRDVKAGNILIDSNGAVKLADFGVSACMFDTGDRQKSRQTFVGTPCWMAPEVMEQIHGYDFKADIWSFGITALELAHGHAPFSKYPPMKVLLMTLQHEPPGLNLDRDKRFTKSFKEMIASCLVKDPSKRPPVEKLLKHPFFKQAKSADYLVRHVLQGLPPLGERVKALKIKDQARMAAKMMPLGEQEEVSHNEYKRGVSSWNFSIEDLKQQAKDEEEDGGSSQAPSSDEGSFGRGAGGGGMVSSKGGTSAGGGSSRGTRGSHSDAESDPSPSMEGSPRQAQHRTHAMMSSTVHPAPLSTASAAAASALDGDKGEKGLMAGAMDSRDGGGAGAAAPAGGGGGYAGAGPMRGRTSRGPTPPPMQNVQMLIIGGESQNGHKFLSGNGGGGGGLFSPKTGEVQQQHQSMYGGSGGGGGGGSSTTGVIVVRKEGVVKHVGRFDVEIAERTSPPQQQHQPGGAAGAQRSIVMERLEAVTVTSAVPIGGEVGERSSRHSSGLERVAIENRTALEQREREHRGSLGNLSFFDKDRDRPLANGVPSSSAAGAGGAPRGAAASAGATPSKDAEQSQVVRKGRFSVTPGNVEDVESTLPIPPKRPNAGAAVKAAQQAPQSSQVHRSPSINDWSAQSGGGADRRSSLNPSSSPSPPIVNHPAATTASAGGGGGLLVPVVNVLPHLQNMMHHVICEQDLLLNLMNCLSANDPSALCRSKVSSMGSRESAEHGGDVTDRERDLLRQVMELQSRVAALTEQLELVKGKNVQLERKLNTIFNEEEERRIHAEERDRSPDND</sequence>
<comment type="caution">
    <text evidence="5">The sequence shown here is derived from an EMBL/GenBank/DDBJ whole genome shotgun (WGS) entry which is preliminary data.</text>
</comment>
<feature type="compositionally biased region" description="Low complexity" evidence="3">
    <location>
        <begin position="685"/>
        <end position="696"/>
    </location>
</feature>
<dbReference type="FunFam" id="3.30.200.20:FF:000099">
    <property type="entry name" value="Serine/threonine-protein kinase BLUS1"/>
    <property type="match status" value="1"/>
</dbReference>
<dbReference type="STRING" id="69332.A0A388JQY6"/>
<keyword evidence="6" id="KW-1185">Reference proteome</keyword>
<keyword evidence="2" id="KW-0175">Coiled coil</keyword>
<dbReference type="SUPFAM" id="SSF56112">
    <property type="entry name" value="Protein kinase-like (PK-like)"/>
    <property type="match status" value="1"/>
</dbReference>
<comment type="similarity">
    <text evidence="1">Belongs to the protein kinase superfamily. STE Ser/Thr protein kinase family. STE20 subfamily.</text>
</comment>
<dbReference type="Gramene" id="GBG60178">
    <property type="protein sequence ID" value="GBG60178"/>
    <property type="gene ID" value="CBR_g3422"/>
</dbReference>
<feature type="compositionally biased region" description="Low complexity" evidence="3">
    <location>
        <begin position="733"/>
        <end position="749"/>
    </location>
</feature>
<dbReference type="OrthoDB" id="248923at2759"/>
<dbReference type="Gene3D" id="3.30.200.20">
    <property type="entry name" value="Phosphorylase Kinase, domain 1"/>
    <property type="match status" value="1"/>
</dbReference>
<dbReference type="CDD" id="cd06610">
    <property type="entry name" value="STKc_OSR1_SPAK"/>
    <property type="match status" value="1"/>
</dbReference>
<dbReference type="FunFam" id="1.10.510.10:FF:000208">
    <property type="entry name" value="serine/threonine-protein kinase BLUS1 isoform X1"/>
    <property type="match status" value="1"/>
</dbReference>
<evidence type="ECO:0000256" key="2">
    <source>
        <dbReference type="SAM" id="Coils"/>
    </source>
</evidence>
<dbReference type="OMA" id="NCLSAND"/>
<feature type="domain" description="Protein kinase" evidence="4">
    <location>
        <begin position="17"/>
        <end position="278"/>
    </location>
</feature>
<dbReference type="AlphaFoldDB" id="A0A388JQY6"/>
<feature type="region of interest" description="Disordered" evidence="3">
    <location>
        <begin position="347"/>
        <end position="429"/>
    </location>
</feature>
<feature type="compositionally biased region" description="Low complexity" evidence="3">
    <location>
        <begin position="584"/>
        <end position="598"/>
    </location>
</feature>
<gene>
    <name evidence="5" type="ORF">CBR_g3422</name>
</gene>
<evidence type="ECO:0000256" key="1">
    <source>
        <dbReference type="ARBA" id="ARBA00008874"/>
    </source>
</evidence>
<dbReference type="InterPro" id="IPR011009">
    <property type="entry name" value="Kinase-like_dom_sf"/>
</dbReference>
<evidence type="ECO:0000313" key="6">
    <source>
        <dbReference type="Proteomes" id="UP000265515"/>
    </source>
</evidence>
<feature type="coiled-coil region" evidence="2">
    <location>
        <begin position="863"/>
        <end position="897"/>
    </location>
</feature>
<dbReference type="PANTHER" id="PTHR48014">
    <property type="entry name" value="SERINE/THREONINE-PROTEIN KINASE FRAY2"/>
    <property type="match status" value="1"/>
</dbReference>
<dbReference type="InterPro" id="IPR047173">
    <property type="entry name" value="STRAD_A/B-like"/>
</dbReference>
<feature type="region of interest" description="Disordered" evidence="3">
    <location>
        <begin position="643"/>
        <end position="790"/>
    </location>
</feature>
<protein>
    <recommendedName>
        <fullName evidence="4">Protein kinase domain-containing protein</fullName>
    </recommendedName>
</protein>
<organism evidence="5 6">
    <name type="scientific">Chara braunii</name>
    <name type="common">Braun's stonewort</name>
    <dbReference type="NCBI Taxonomy" id="69332"/>
    <lineage>
        <taxon>Eukaryota</taxon>
        <taxon>Viridiplantae</taxon>
        <taxon>Streptophyta</taxon>
        <taxon>Charophyceae</taxon>
        <taxon>Charales</taxon>
        <taxon>Characeae</taxon>
        <taxon>Chara</taxon>
    </lineage>
</organism>
<dbReference type="PANTHER" id="PTHR48014:SF21">
    <property type="entry name" value="SERINE_THREONINE-PROTEIN KINASE FRAY2"/>
    <property type="match status" value="1"/>
</dbReference>
<dbReference type="GO" id="GO:0004672">
    <property type="term" value="F:protein kinase activity"/>
    <property type="evidence" value="ECO:0007669"/>
    <property type="project" value="InterPro"/>
</dbReference>
<evidence type="ECO:0000259" key="4">
    <source>
        <dbReference type="PROSITE" id="PS50011"/>
    </source>
</evidence>
<dbReference type="Gene3D" id="1.10.510.10">
    <property type="entry name" value="Transferase(Phosphotransferase) domain 1"/>
    <property type="match status" value="1"/>
</dbReference>
<feature type="compositionally biased region" description="Gly residues" evidence="3">
    <location>
        <begin position="369"/>
        <end position="378"/>
    </location>
</feature>
<dbReference type="Proteomes" id="UP000265515">
    <property type="component" value="Unassembled WGS sequence"/>
</dbReference>
<dbReference type="InterPro" id="IPR000719">
    <property type="entry name" value="Prot_kinase_dom"/>
</dbReference>
<evidence type="ECO:0000256" key="3">
    <source>
        <dbReference type="SAM" id="MobiDB-lite"/>
    </source>
</evidence>
<feature type="region of interest" description="Disordered" evidence="3">
    <location>
        <begin position="453"/>
        <end position="473"/>
    </location>
</feature>
<evidence type="ECO:0000313" key="5">
    <source>
        <dbReference type="EMBL" id="GBG60178.1"/>
    </source>
</evidence>
<feature type="compositionally biased region" description="Polar residues" evidence="3">
    <location>
        <begin position="750"/>
        <end position="761"/>
    </location>
</feature>
<dbReference type="GO" id="GO:0043539">
    <property type="term" value="F:protein serine/threonine kinase activator activity"/>
    <property type="evidence" value="ECO:0007669"/>
    <property type="project" value="InterPro"/>
</dbReference>
<feature type="compositionally biased region" description="Basic and acidic residues" evidence="3">
    <location>
        <begin position="643"/>
        <end position="652"/>
    </location>
</feature>
<dbReference type="EMBL" id="BFEA01000009">
    <property type="protein sequence ID" value="GBG60178.1"/>
    <property type="molecule type" value="Genomic_DNA"/>
</dbReference>
<name>A0A388JQY6_CHABU</name>
<feature type="region of interest" description="Disordered" evidence="3">
    <location>
        <begin position="579"/>
        <end position="598"/>
    </location>
</feature>
<dbReference type="SMART" id="SM00220">
    <property type="entry name" value="S_TKc"/>
    <property type="match status" value="1"/>
</dbReference>
<dbReference type="PROSITE" id="PS50011">
    <property type="entry name" value="PROTEIN_KINASE_DOM"/>
    <property type="match status" value="1"/>
</dbReference>
<feature type="compositionally biased region" description="Gly residues" evidence="3">
    <location>
        <begin position="464"/>
        <end position="473"/>
    </location>
</feature>
<accession>A0A388JQY6</accession>
<feature type="region of interest" description="Disordered" evidence="3">
    <location>
        <begin position="619"/>
        <end position="638"/>
    </location>
</feature>
<dbReference type="Pfam" id="PF00069">
    <property type="entry name" value="Pkinase"/>
    <property type="match status" value="1"/>
</dbReference>
<proteinExistence type="inferred from homology"/>